<name>A0ABY7GUW0_9BACT</name>
<dbReference type="SUPFAM" id="SSF50129">
    <property type="entry name" value="GroES-like"/>
    <property type="match status" value="1"/>
</dbReference>
<protein>
    <submittedName>
        <fullName evidence="7">NAD(P)-dependent alcohol dehydrogenase</fullName>
    </submittedName>
</protein>
<dbReference type="EMBL" id="CP114040">
    <property type="protein sequence ID" value="WAS90736.1"/>
    <property type="molecule type" value="Genomic_DNA"/>
</dbReference>
<keyword evidence="3 5" id="KW-0862">Zinc</keyword>
<dbReference type="SUPFAM" id="SSF51735">
    <property type="entry name" value="NAD(P)-binding Rossmann-fold domains"/>
    <property type="match status" value="1"/>
</dbReference>
<dbReference type="Proteomes" id="UP001164459">
    <property type="component" value="Chromosome"/>
</dbReference>
<reference evidence="7" key="1">
    <citation type="submission" date="2022-11" db="EMBL/GenBank/DDBJ databases">
        <title>Minimal conservation of predation-associated metabolite biosynthetic gene clusters underscores biosynthetic potential of Myxococcota including descriptions for ten novel species: Archangium lansinium sp. nov., Myxococcus landrumus sp. nov., Nannocystis bai.</title>
        <authorList>
            <person name="Ahearne A."/>
            <person name="Stevens C."/>
            <person name="Dowd S."/>
        </authorList>
    </citation>
    <scope>NUCLEOTIDE SEQUENCE</scope>
    <source>
        <strain evidence="7">Fl3</strain>
    </source>
</reference>
<keyword evidence="4" id="KW-0560">Oxidoreductase</keyword>
<dbReference type="InterPro" id="IPR036291">
    <property type="entry name" value="NAD(P)-bd_dom_sf"/>
</dbReference>
<organism evidence="7 8">
    <name type="scientific">Nannocystis punicea</name>
    <dbReference type="NCBI Taxonomy" id="2995304"/>
    <lineage>
        <taxon>Bacteria</taxon>
        <taxon>Pseudomonadati</taxon>
        <taxon>Myxococcota</taxon>
        <taxon>Polyangia</taxon>
        <taxon>Nannocystales</taxon>
        <taxon>Nannocystaceae</taxon>
        <taxon>Nannocystis</taxon>
    </lineage>
</organism>
<comment type="similarity">
    <text evidence="5">Belongs to the zinc-containing alcohol dehydrogenase family.</text>
</comment>
<dbReference type="InterPro" id="IPR002328">
    <property type="entry name" value="ADH_Zn_CS"/>
</dbReference>
<evidence type="ECO:0000259" key="6">
    <source>
        <dbReference type="SMART" id="SM00829"/>
    </source>
</evidence>
<comment type="cofactor">
    <cofactor evidence="1 5">
        <name>Zn(2+)</name>
        <dbReference type="ChEBI" id="CHEBI:29105"/>
    </cofactor>
</comment>
<evidence type="ECO:0000313" key="8">
    <source>
        <dbReference type="Proteomes" id="UP001164459"/>
    </source>
</evidence>
<dbReference type="InterPro" id="IPR011032">
    <property type="entry name" value="GroES-like_sf"/>
</dbReference>
<evidence type="ECO:0000256" key="2">
    <source>
        <dbReference type="ARBA" id="ARBA00022723"/>
    </source>
</evidence>
<proteinExistence type="inferred from homology"/>
<keyword evidence="2 5" id="KW-0479">Metal-binding</keyword>
<dbReference type="InterPro" id="IPR013149">
    <property type="entry name" value="ADH-like_C"/>
</dbReference>
<dbReference type="Gene3D" id="3.90.180.10">
    <property type="entry name" value="Medium-chain alcohol dehydrogenases, catalytic domain"/>
    <property type="match status" value="1"/>
</dbReference>
<gene>
    <name evidence="7" type="ORF">O0S08_31500</name>
</gene>
<dbReference type="Gene3D" id="3.40.50.720">
    <property type="entry name" value="NAD(P)-binding Rossmann-like Domain"/>
    <property type="match status" value="1"/>
</dbReference>
<sequence length="353" mass="37640">MPEVRAYAAQSATSGLAATTIVRREPRPDDVVIDVAYCGICHTDLSQTRNEWGGAEYPMVPGHEITGIVRAVGDHVHDLAVGARVGVGCFVDGGCSKGIGDREHEHRDFANLVATYNGHEHDGALTYGGYSQSIVVRRPYVLEIPDALPLDAAAPLLCAGITLYSPLVHWQAGAGRTVAVVGLGGLGHLGVKLARAFGAEVTVLSRTDDKRADALALGAHDFHATADPETFARLAGRFDLVLVTVGTTLDWSAHLRLLRTDGALVLLGMPDAPGSVNAFELITQRRSLAGSAIGSIPETRRMLEFCARHGITADIETIPIQDLAAAYARIDRGDVRYRFVIDMQSLGREPPAP</sequence>
<evidence type="ECO:0000256" key="3">
    <source>
        <dbReference type="ARBA" id="ARBA00022833"/>
    </source>
</evidence>
<dbReference type="RefSeq" id="WP_269033063.1">
    <property type="nucleotide sequence ID" value="NZ_CP114040.1"/>
</dbReference>
<evidence type="ECO:0000313" key="7">
    <source>
        <dbReference type="EMBL" id="WAS90736.1"/>
    </source>
</evidence>
<dbReference type="Pfam" id="PF00107">
    <property type="entry name" value="ADH_zinc_N"/>
    <property type="match status" value="1"/>
</dbReference>
<dbReference type="PANTHER" id="PTHR42683">
    <property type="entry name" value="ALDEHYDE REDUCTASE"/>
    <property type="match status" value="1"/>
</dbReference>
<evidence type="ECO:0000256" key="5">
    <source>
        <dbReference type="RuleBase" id="RU361277"/>
    </source>
</evidence>
<dbReference type="Pfam" id="PF08240">
    <property type="entry name" value="ADH_N"/>
    <property type="match status" value="1"/>
</dbReference>
<evidence type="ECO:0000256" key="1">
    <source>
        <dbReference type="ARBA" id="ARBA00001947"/>
    </source>
</evidence>
<dbReference type="PROSITE" id="PS00059">
    <property type="entry name" value="ADH_ZINC"/>
    <property type="match status" value="1"/>
</dbReference>
<accession>A0ABY7GUW0</accession>
<dbReference type="InterPro" id="IPR013154">
    <property type="entry name" value="ADH-like_N"/>
</dbReference>
<evidence type="ECO:0000256" key="4">
    <source>
        <dbReference type="ARBA" id="ARBA00023002"/>
    </source>
</evidence>
<feature type="domain" description="Enoyl reductase (ER)" evidence="6">
    <location>
        <begin position="11"/>
        <end position="341"/>
    </location>
</feature>
<keyword evidence="8" id="KW-1185">Reference proteome</keyword>
<dbReference type="InterPro" id="IPR020843">
    <property type="entry name" value="ER"/>
</dbReference>
<dbReference type="InterPro" id="IPR047109">
    <property type="entry name" value="CAD-like"/>
</dbReference>
<dbReference type="SMART" id="SM00829">
    <property type="entry name" value="PKS_ER"/>
    <property type="match status" value="1"/>
</dbReference>
<dbReference type="CDD" id="cd05283">
    <property type="entry name" value="CAD1"/>
    <property type="match status" value="1"/>
</dbReference>